<dbReference type="GO" id="GO:0006508">
    <property type="term" value="P:proteolysis"/>
    <property type="evidence" value="ECO:0007669"/>
    <property type="project" value="InterPro"/>
</dbReference>
<dbReference type="Proteomes" id="UP000030437">
    <property type="component" value="Unassembled WGS sequence"/>
</dbReference>
<reference evidence="1 2" key="1">
    <citation type="submission" date="2014-02" db="EMBL/GenBank/DDBJ databases">
        <title>Draft genome sequence of Lysinibacillus odysseyi NBRC 100172.</title>
        <authorList>
            <person name="Zhang F."/>
            <person name="Wang G."/>
            <person name="Zhang L."/>
        </authorList>
    </citation>
    <scope>NUCLEOTIDE SEQUENCE [LARGE SCALE GENOMIC DNA]</scope>
    <source>
        <strain evidence="1 2">NBRC 100172</strain>
    </source>
</reference>
<dbReference type="PROSITE" id="PS51365">
    <property type="entry name" value="RENAL_DIPEPTIDASE_2"/>
    <property type="match status" value="1"/>
</dbReference>
<dbReference type="InterPro" id="IPR032466">
    <property type="entry name" value="Metal_Hydrolase"/>
</dbReference>
<dbReference type="Pfam" id="PF01244">
    <property type="entry name" value="Peptidase_M19"/>
    <property type="match status" value="1"/>
</dbReference>
<dbReference type="InterPro" id="IPR008257">
    <property type="entry name" value="Pept_M19"/>
</dbReference>
<protein>
    <recommendedName>
        <fullName evidence="3">Peptidase M19</fullName>
    </recommendedName>
</protein>
<dbReference type="eggNOG" id="COG2355">
    <property type="taxonomic scope" value="Bacteria"/>
</dbReference>
<evidence type="ECO:0000313" key="2">
    <source>
        <dbReference type="Proteomes" id="UP000030437"/>
    </source>
</evidence>
<keyword evidence="2" id="KW-1185">Reference proteome</keyword>
<comment type="caution">
    <text evidence="1">The sequence shown here is derived from an EMBL/GenBank/DDBJ whole genome shotgun (WGS) entry which is preliminary data.</text>
</comment>
<dbReference type="PANTHER" id="PTHR10443">
    <property type="entry name" value="MICROSOMAL DIPEPTIDASE"/>
    <property type="match status" value="1"/>
</dbReference>
<organism evidence="1 2">
    <name type="scientific">Lysinibacillus odysseyi 34hs-1 = NBRC 100172</name>
    <dbReference type="NCBI Taxonomy" id="1220589"/>
    <lineage>
        <taxon>Bacteria</taxon>
        <taxon>Bacillati</taxon>
        <taxon>Bacillota</taxon>
        <taxon>Bacilli</taxon>
        <taxon>Bacillales</taxon>
        <taxon>Bacillaceae</taxon>
        <taxon>Lysinibacillus</taxon>
    </lineage>
</organism>
<evidence type="ECO:0000313" key="1">
    <source>
        <dbReference type="EMBL" id="KGR85044.1"/>
    </source>
</evidence>
<proteinExistence type="predicted"/>
<dbReference type="GO" id="GO:0070573">
    <property type="term" value="F:metallodipeptidase activity"/>
    <property type="evidence" value="ECO:0007669"/>
    <property type="project" value="InterPro"/>
</dbReference>
<dbReference type="SUPFAM" id="SSF51556">
    <property type="entry name" value="Metallo-dependent hydrolases"/>
    <property type="match status" value="1"/>
</dbReference>
<dbReference type="PANTHER" id="PTHR10443:SF12">
    <property type="entry name" value="DIPEPTIDASE"/>
    <property type="match status" value="1"/>
</dbReference>
<dbReference type="EMBL" id="JPVP01000055">
    <property type="protein sequence ID" value="KGR85044.1"/>
    <property type="molecule type" value="Genomic_DNA"/>
</dbReference>
<dbReference type="STRING" id="1220589.CD32_11395"/>
<dbReference type="RefSeq" id="WP_036154614.1">
    <property type="nucleotide sequence ID" value="NZ_AVCX01000006.1"/>
</dbReference>
<dbReference type="AlphaFoldDB" id="A0A0A3IJW8"/>
<name>A0A0A3IJW8_9BACI</name>
<evidence type="ECO:0008006" key="3">
    <source>
        <dbReference type="Google" id="ProtNLM"/>
    </source>
</evidence>
<sequence length="345" mass="39370">MKVFDLHSDLFTDIAWRKRRGEKNIFDRIHYPMLKKGGVTAVLCVFWVEPAFRNLPYERFKELYTYVIEDLHESKHAYIHDPLFPQDNLPSHEQIHIYLGLEGLAFMEGWEGETTLSKIENAFQSLTESKITHAIFAWNERNFLATGTGISRPQKNEGLTDYGRVAVQQANHQNWLLDVSHLDEASFWDMYNVSVHPVMASHSNAKSLCDHERNLNDQQIKAIAQRGGIIGLNAYGGFVSREKPDIDRFIDHAVYIADLVGTEHLAFGFDFLDYLEPHKIGTGTTVYTEGLEDVSKVPSLLEKMSKRGFTAAELEAISFHNAERFIKIHAGNRGNNSEPDTYPGR</sequence>
<accession>A0A0A3IJW8</accession>
<gene>
    <name evidence="1" type="ORF">CD32_11395</name>
</gene>
<dbReference type="Gene3D" id="3.20.20.140">
    <property type="entry name" value="Metal-dependent hydrolases"/>
    <property type="match status" value="1"/>
</dbReference>